<evidence type="ECO:0000313" key="3">
    <source>
        <dbReference type="Proteomes" id="UP000693970"/>
    </source>
</evidence>
<comment type="caution">
    <text evidence="2">The sequence shown here is derived from an EMBL/GenBank/DDBJ whole genome shotgun (WGS) entry which is preliminary data.</text>
</comment>
<dbReference type="InterPro" id="IPR006966">
    <property type="entry name" value="Peroxin-3"/>
</dbReference>
<dbReference type="OrthoDB" id="54057at2759"/>
<organism evidence="2 3">
    <name type="scientific">Nitzschia inconspicua</name>
    <dbReference type="NCBI Taxonomy" id="303405"/>
    <lineage>
        <taxon>Eukaryota</taxon>
        <taxon>Sar</taxon>
        <taxon>Stramenopiles</taxon>
        <taxon>Ochrophyta</taxon>
        <taxon>Bacillariophyta</taxon>
        <taxon>Bacillariophyceae</taxon>
        <taxon>Bacillariophycidae</taxon>
        <taxon>Bacillariales</taxon>
        <taxon>Bacillariaceae</taxon>
        <taxon>Nitzschia</taxon>
    </lineage>
</organism>
<evidence type="ECO:0000313" key="2">
    <source>
        <dbReference type="EMBL" id="KAG7353446.1"/>
    </source>
</evidence>
<dbReference type="AlphaFoldDB" id="A0A9K3L2B6"/>
<reference evidence="2" key="1">
    <citation type="journal article" date="2021" name="Sci. Rep.">
        <title>Diploid genomic architecture of Nitzschia inconspicua, an elite biomass production diatom.</title>
        <authorList>
            <person name="Oliver A."/>
            <person name="Podell S."/>
            <person name="Pinowska A."/>
            <person name="Traller J.C."/>
            <person name="Smith S.R."/>
            <person name="McClure R."/>
            <person name="Beliaev A."/>
            <person name="Bohutskyi P."/>
            <person name="Hill E.A."/>
            <person name="Rabines A."/>
            <person name="Zheng H."/>
            <person name="Allen L.Z."/>
            <person name="Kuo A."/>
            <person name="Grigoriev I.V."/>
            <person name="Allen A.E."/>
            <person name="Hazlebeck D."/>
            <person name="Allen E.E."/>
        </authorList>
    </citation>
    <scope>NUCLEOTIDE SEQUENCE</scope>
    <source>
        <strain evidence="2">Hildebrandi</strain>
    </source>
</reference>
<keyword evidence="3" id="KW-1185">Reference proteome</keyword>
<name>A0A9K3L2B6_9STRA</name>
<proteinExistence type="predicted"/>
<dbReference type="PANTHER" id="PTHR28080:SF1">
    <property type="entry name" value="PEROXISOMAL BIOGENESIS FACTOR 3"/>
    <property type="match status" value="1"/>
</dbReference>
<dbReference type="Proteomes" id="UP000693970">
    <property type="component" value="Unassembled WGS sequence"/>
</dbReference>
<sequence>MATPLPSQRRRRHRSSSVVTTVAASAAVAYGAYRLAQWYWKEDDDDDDGNERNESNHSATLEPLQEDLLAGGPLFASNSAASFPPQSTTISSSWLSVATDWLVDAATTSSMSSSATITMQNPRGSSMKPTTVRSSTPVTGRTRRQRLMHCRQKALTAFCACFPALQPILEELTSTSKATRQLKELRKQQKELNLVGDETELTEGEQKQLQRQQDDLWKLIVVENTTRMMASSYAYTLLLLSLTVQLHWISGNRETLLQESFGAQTSSTEIAQTMLMKSHQYLVEVGTPLLVSTIRRSVEAIVAENTGVDWTKPTQFLTEQDIEQLLYRKLPQVLRYGSIHTRDSNATARPAIQRNWVRFVLPDEEPFDPVWDVCSSPVWNDAQEQVLQTLWYKLLRDDVADGWKRLFEQTSEAEQQAAVALYQKPVAKVVAQFKKSSNLLFAEVVPKESGIALEASAVKGPSILNSLQKLPTVLELGDVSFQRH</sequence>
<dbReference type="GO" id="GO:0045046">
    <property type="term" value="P:protein import into peroxisome membrane"/>
    <property type="evidence" value="ECO:0007669"/>
    <property type="project" value="TreeGrafter"/>
</dbReference>
<dbReference type="GO" id="GO:0030674">
    <property type="term" value="F:protein-macromolecule adaptor activity"/>
    <property type="evidence" value="ECO:0007669"/>
    <property type="project" value="TreeGrafter"/>
</dbReference>
<feature type="compositionally biased region" description="Polar residues" evidence="1">
    <location>
        <begin position="117"/>
        <end position="139"/>
    </location>
</feature>
<gene>
    <name evidence="2" type="ORF">IV203_002801</name>
</gene>
<reference evidence="2" key="2">
    <citation type="submission" date="2021-04" db="EMBL/GenBank/DDBJ databases">
        <authorList>
            <person name="Podell S."/>
        </authorList>
    </citation>
    <scope>NUCLEOTIDE SEQUENCE</scope>
    <source>
        <strain evidence="2">Hildebrandi</strain>
    </source>
</reference>
<dbReference type="PANTHER" id="PTHR28080">
    <property type="entry name" value="PEROXISOMAL BIOGENESIS FACTOR 3"/>
    <property type="match status" value="1"/>
</dbReference>
<evidence type="ECO:0000256" key="1">
    <source>
        <dbReference type="SAM" id="MobiDB-lite"/>
    </source>
</evidence>
<protein>
    <submittedName>
        <fullName evidence="2">Uncharacterized protein</fullName>
    </submittedName>
</protein>
<feature type="region of interest" description="Disordered" evidence="1">
    <location>
        <begin position="113"/>
        <end position="144"/>
    </location>
</feature>
<dbReference type="EMBL" id="JAGRRH010000016">
    <property type="protein sequence ID" value="KAG7353446.1"/>
    <property type="molecule type" value="Genomic_DNA"/>
</dbReference>
<accession>A0A9K3L2B6</accession>
<dbReference type="GO" id="GO:0005778">
    <property type="term" value="C:peroxisomal membrane"/>
    <property type="evidence" value="ECO:0007669"/>
    <property type="project" value="InterPro"/>
</dbReference>